<dbReference type="HOGENOM" id="CLU_016579_1_1_1"/>
<evidence type="ECO:0000256" key="2">
    <source>
        <dbReference type="SAM" id="Phobius"/>
    </source>
</evidence>
<dbReference type="VEuPathDB" id="FungiDB:SCHCODRAFT_02631126"/>
<gene>
    <name evidence="4" type="ORF">SCHCODRAFT_236126</name>
</gene>
<evidence type="ECO:0000313" key="4">
    <source>
        <dbReference type="EMBL" id="EFI95752.1"/>
    </source>
</evidence>
<dbReference type="STRING" id="578458.D8QA06"/>
<feature type="compositionally biased region" description="Low complexity" evidence="1">
    <location>
        <begin position="399"/>
        <end position="410"/>
    </location>
</feature>
<organism evidence="5">
    <name type="scientific">Schizophyllum commune (strain H4-8 / FGSC 9210)</name>
    <name type="common">Split gill fungus</name>
    <dbReference type="NCBI Taxonomy" id="578458"/>
    <lineage>
        <taxon>Eukaryota</taxon>
        <taxon>Fungi</taxon>
        <taxon>Dikarya</taxon>
        <taxon>Basidiomycota</taxon>
        <taxon>Agaricomycotina</taxon>
        <taxon>Agaricomycetes</taxon>
        <taxon>Agaricomycetidae</taxon>
        <taxon>Agaricales</taxon>
        <taxon>Schizophyllaceae</taxon>
        <taxon>Schizophyllum</taxon>
    </lineage>
</organism>
<feature type="transmembrane region" description="Helical" evidence="2">
    <location>
        <begin position="293"/>
        <end position="315"/>
    </location>
</feature>
<feature type="chain" id="PRO_5003120705" evidence="3">
    <location>
        <begin position="25"/>
        <end position="638"/>
    </location>
</feature>
<feature type="compositionally biased region" description="Basic and acidic residues" evidence="1">
    <location>
        <begin position="346"/>
        <end position="358"/>
    </location>
</feature>
<feature type="region of interest" description="Disordered" evidence="1">
    <location>
        <begin position="467"/>
        <end position="568"/>
    </location>
</feature>
<dbReference type="Proteomes" id="UP000007431">
    <property type="component" value="Unassembled WGS sequence"/>
</dbReference>
<accession>D8QA06</accession>
<evidence type="ECO:0000256" key="1">
    <source>
        <dbReference type="SAM" id="MobiDB-lite"/>
    </source>
</evidence>
<evidence type="ECO:0000313" key="5">
    <source>
        <dbReference type="Proteomes" id="UP000007431"/>
    </source>
</evidence>
<feature type="compositionally biased region" description="Basic and acidic residues" evidence="1">
    <location>
        <begin position="484"/>
        <end position="497"/>
    </location>
</feature>
<keyword evidence="2" id="KW-0472">Membrane</keyword>
<keyword evidence="3" id="KW-0732">Signal</keyword>
<proteinExistence type="predicted"/>
<keyword evidence="2" id="KW-0812">Transmembrane</keyword>
<evidence type="ECO:0000256" key="3">
    <source>
        <dbReference type="SAM" id="SignalP"/>
    </source>
</evidence>
<feature type="region of interest" description="Disordered" evidence="1">
    <location>
        <begin position="339"/>
        <end position="411"/>
    </location>
</feature>
<dbReference type="InParanoid" id="D8QA06"/>
<dbReference type="AlphaFoldDB" id="D8QA06"/>
<dbReference type="OMA" id="ERAQTIW"/>
<keyword evidence="5" id="KW-1185">Reference proteome</keyword>
<dbReference type="EMBL" id="GL377308">
    <property type="protein sequence ID" value="EFI95752.1"/>
    <property type="molecule type" value="Genomic_DNA"/>
</dbReference>
<feature type="signal peptide" evidence="3">
    <location>
        <begin position="1"/>
        <end position="24"/>
    </location>
</feature>
<protein>
    <submittedName>
        <fullName evidence="4">Uncharacterized protein</fullName>
    </submittedName>
</protein>
<sequence>MGRRRRTLLLLALLFALLVVVVKADDVDSDDDDDDNETYDYQPQEYTTDPYLQYRPAFPRSLPVQILVTGVVFTLVAVLFIHLIFTATYHWSLAPVNYVLQVSGVTTLLISLIATLHVVLQATIDESKQWPYMLSYIAVNVPPLDLSIGNDAAEDTGWTLPERATWLVMNAFTSALIQITHIQFLTLLFPSRLEARLILFLLGPMAVVASVMQLVPISQNTKVTEITSAIRNVCNATLSLLFTASLFIWGLLVNRRQAWRTDGGTAAFGAAALTLAIVQTGLNILYVPREEEYVWLPTLIWAVILWQSFLGWWWWVGAGSGSGLRGEDEEEDMARRERKRAKRERRRQEARVRREDHKARARTMWRGVSGVFGPAQHPRREEDSEEHDRTPEETERAAAESTASSGSTGTLVLPRIFPKSVHRWFARLRRAHTAAARAQAAERLERIREMERAKIVDAERRGFGVGRVPMRTSAAASFEDEDGEPKSSGEDEPKSSGEEDGNGAMDGDARGHPDGQSVREGADGAGDSSSEGRARRRSPHVYEEEEEQRRRRISVSPPTIASVGVGAPDPDPVRRSMWWWGPLGRWRLQDKTVYHTECFASLFCECGQVGENEEIHHLVAQKPSFLAVTGRIAIAQLG</sequence>
<feature type="transmembrane region" description="Helical" evidence="2">
    <location>
        <begin position="265"/>
        <end position="287"/>
    </location>
</feature>
<reference evidence="4 5" key="1">
    <citation type="journal article" date="2010" name="Nat. Biotechnol.">
        <title>Genome sequence of the model mushroom Schizophyllum commune.</title>
        <authorList>
            <person name="Ohm R.A."/>
            <person name="de Jong J.F."/>
            <person name="Lugones L.G."/>
            <person name="Aerts A."/>
            <person name="Kothe E."/>
            <person name="Stajich J.E."/>
            <person name="de Vries R.P."/>
            <person name="Record E."/>
            <person name="Levasseur A."/>
            <person name="Baker S.E."/>
            <person name="Bartholomew K.A."/>
            <person name="Coutinho P.M."/>
            <person name="Erdmann S."/>
            <person name="Fowler T.J."/>
            <person name="Gathman A.C."/>
            <person name="Lombard V."/>
            <person name="Henrissat B."/>
            <person name="Knabe N."/>
            <person name="Kuees U."/>
            <person name="Lilly W.W."/>
            <person name="Lindquist E."/>
            <person name="Lucas S."/>
            <person name="Magnuson J.K."/>
            <person name="Piumi F."/>
            <person name="Raudaskoski M."/>
            <person name="Salamov A."/>
            <person name="Schmutz J."/>
            <person name="Schwarze F.W.M.R."/>
            <person name="vanKuyk P.A."/>
            <person name="Horton J.S."/>
            <person name="Grigoriev I.V."/>
            <person name="Woesten H.A.B."/>
        </authorList>
    </citation>
    <scope>NUCLEOTIDE SEQUENCE [LARGE SCALE GENOMIC DNA]</scope>
    <source>
        <strain evidence="5">H4-8 / FGSC 9210</strain>
    </source>
</reference>
<name>D8QA06_SCHCM</name>
<feature type="transmembrane region" description="Helical" evidence="2">
    <location>
        <begin position="64"/>
        <end position="86"/>
    </location>
</feature>
<feature type="compositionally biased region" description="Basic and acidic residues" evidence="1">
    <location>
        <begin position="378"/>
        <end position="398"/>
    </location>
</feature>
<dbReference type="eggNOG" id="ENOG502QVJI">
    <property type="taxonomic scope" value="Eukaryota"/>
</dbReference>
<keyword evidence="2" id="KW-1133">Transmembrane helix</keyword>
<feature type="transmembrane region" description="Helical" evidence="2">
    <location>
        <begin position="98"/>
        <end position="124"/>
    </location>
</feature>
<feature type="transmembrane region" description="Helical" evidence="2">
    <location>
        <begin position="197"/>
        <end position="217"/>
    </location>
</feature>
<feature type="transmembrane region" description="Helical" evidence="2">
    <location>
        <begin position="229"/>
        <end position="253"/>
    </location>
</feature>